<keyword evidence="7" id="KW-0812">Transmembrane</keyword>
<sequence>MLTRPANKQWQDRPQADSGSVLRALPALLTLAAFIVAGCTSPGPRPQPGPMPAPQPPKLPMPTPHPTLPPPPDISGIPDVVPRAEPRSAKGNPPFYDVLGKRYFVLNTAEGYLERGVASWYGPGFHEARTSNGEPYDMYAMSAAHKTLPLPSYVQVTNLSNGRTVTLRVNDRGPFKDGRIIDLSYTAASKLGILKAGTAFVEVRALIPGDTESEAPPPSALFVQAGAFSSQANAEKLLADLKARGVQKGFVREDTVNGKPMYRVRVGPIPSVPEFDRVVSRLKALGVQDARLALD</sequence>
<gene>
    <name evidence="4" type="primary">rlpA</name>
    <name evidence="9" type="ORF">HNQ60_003276</name>
</gene>
<feature type="transmembrane region" description="Helical" evidence="7">
    <location>
        <begin position="21"/>
        <end position="38"/>
    </location>
</feature>
<comment type="caution">
    <text evidence="9">The sequence shown here is derived from an EMBL/GenBank/DDBJ whole genome shotgun (WGS) entry which is preliminary data.</text>
</comment>
<feature type="region of interest" description="Disordered" evidence="6">
    <location>
        <begin position="42"/>
        <end position="92"/>
    </location>
</feature>
<protein>
    <recommendedName>
        <fullName evidence="4">Endolytic peptidoglycan transglycosylase RlpA</fullName>
        <ecNumber evidence="4">4.2.2.-</ecNumber>
    </recommendedName>
</protein>
<feature type="compositionally biased region" description="Pro residues" evidence="6">
    <location>
        <begin position="43"/>
        <end position="73"/>
    </location>
</feature>
<keyword evidence="2 4" id="KW-0456">Lyase</keyword>
<evidence type="ECO:0000259" key="8">
    <source>
        <dbReference type="PROSITE" id="PS51724"/>
    </source>
</evidence>
<dbReference type="EC" id="4.2.2.-" evidence="4"/>
<dbReference type="AlphaFoldDB" id="A0A841HR69"/>
<dbReference type="NCBIfam" id="TIGR00413">
    <property type="entry name" value="rlpA"/>
    <property type="match status" value="1"/>
</dbReference>
<evidence type="ECO:0000256" key="5">
    <source>
        <dbReference type="RuleBase" id="RU003495"/>
    </source>
</evidence>
<evidence type="ECO:0000256" key="2">
    <source>
        <dbReference type="ARBA" id="ARBA00023239"/>
    </source>
</evidence>
<dbReference type="GO" id="GO:0009279">
    <property type="term" value="C:cell outer membrane"/>
    <property type="evidence" value="ECO:0007669"/>
    <property type="project" value="TreeGrafter"/>
</dbReference>
<organism evidence="9 10">
    <name type="scientific">Povalibacter uvarum</name>
    <dbReference type="NCBI Taxonomy" id="732238"/>
    <lineage>
        <taxon>Bacteria</taxon>
        <taxon>Pseudomonadati</taxon>
        <taxon>Pseudomonadota</taxon>
        <taxon>Gammaproteobacteria</taxon>
        <taxon>Steroidobacterales</taxon>
        <taxon>Steroidobacteraceae</taxon>
        <taxon>Povalibacter</taxon>
    </lineage>
</organism>
<evidence type="ECO:0000256" key="3">
    <source>
        <dbReference type="ARBA" id="ARBA00023316"/>
    </source>
</evidence>
<dbReference type="InterPro" id="IPR036680">
    <property type="entry name" value="SPOR-like_sf"/>
</dbReference>
<evidence type="ECO:0000256" key="7">
    <source>
        <dbReference type="SAM" id="Phobius"/>
    </source>
</evidence>
<dbReference type="InterPro" id="IPR007730">
    <property type="entry name" value="SPOR-like_dom"/>
</dbReference>
<keyword evidence="10" id="KW-1185">Reference proteome</keyword>
<dbReference type="GO" id="GO:0000270">
    <property type="term" value="P:peptidoglycan metabolic process"/>
    <property type="evidence" value="ECO:0007669"/>
    <property type="project" value="UniProtKB-UniRule"/>
</dbReference>
<keyword evidence="7" id="KW-0472">Membrane</keyword>
<feature type="domain" description="SPOR" evidence="8">
    <location>
        <begin position="215"/>
        <end position="295"/>
    </location>
</feature>
<evidence type="ECO:0000313" key="10">
    <source>
        <dbReference type="Proteomes" id="UP000588068"/>
    </source>
</evidence>
<dbReference type="Pfam" id="PF05036">
    <property type="entry name" value="SPOR"/>
    <property type="match status" value="1"/>
</dbReference>
<dbReference type="Proteomes" id="UP000588068">
    <property type="component" value="Unassembled WGS sequence"/>
</dbReference>
<dbReference type="PANTHER" id="PTHR34183:SF1">
    <property type="entry name" value="ENDOLYTIC PEPTIDOGLYCAN TRANSGLYCOSYLASE RLPA"/>
    <property type="match status" value="1"/>
</dbReference>
<keyword evidence="7" id="KW-1133">Transmembrane helix</keyword>
<dbReference type="InterPro" id="IPR012997">
    <property type="entry name" value="RplA"/>
</dbReference>
<dbReference type="Gene3D" id="3.30.70.1070">
    <property type="entry name" value="Sporulation related repeat"/>
    <property type="match status" value="1"/>
</dbReference>
<dbReference type="GO" id="GO:0071555">
    <property type="term" value="P:cell wall organization"/>
    <property type="evidence" value="ECO:0007669"/>
    <property type="project" value="UniProtKB-KW"/>
</dbReference>
<evidence type="ECO:0000313" key="9">
    <source>
        <dbReference type="EMBL" id="MBB6094395.1"/>
    </source>
</evidence>
<proteinExistence type="inferred from homology"/>
<dbReference type="GO" id="GO:0042834">
    <property type="term" value="F:peptidoglycan binding"/>
    <property type="evidence" value="ECO:0007669"/>
    <property type="project" value="InterPro"/>
</dbReference>
<keyword evidence="1" id="KW-0732">Signal</keyword>
<evidence type="ECO:0000256" key="4">
    <source>
        <dbReference type="HAMAP-Rule" id="MF_02071"/>
    </source>
</evidence>
<dbReference type="InterPro" id="IPR009009">
    <property type="entry name" value="RlpA-like_DPBB"/>
</dbReference>
<dbReference type="PANTHER" id="PTHR34183">
    <property type="entry name" value="ENDOLYTIC PEPTIDOGLYCAN TRANSGLYCOSYLASE RLPA"/>
    <property type="match status" value="1"/>
</dbReference>
<name>A0A841HR69_9GAMM</name>
<dbReference type="HAMAP" id="MF_02071">
    <property type="entry name" value="RlpA"/>
    <property type="match status" value="1"/>
</dbReference>
<keyword evidence="3 4" id="KW-0961">Cell wall biogenesis/degradation</keyword>
<reference evidence="9 10" key="1">
    <citation type="submission" date="2020-08" db="EMBL/GenBank/DDBJ databases">
        <title>Genomic Encyclopedia of Type Strains, Phase IV (KMG-IV): sequencing the most valuable type-strain genomes for metagenomic binning, comparative biology and taxonomic classification.</title>
        <authorList>
            <person name="Goeker M."/>
        </authorList>
    </citation>
    <scope>NUCLEOTIDE SEQUENCE [LARGE SCALE GENOMIC DNA]</scope>
    <source>
        <strain evidence="9 10">DSM 26723</strain>
    </source>
</reference>
<dbReference type="EMBL" id="JACHHZ010000003">
    <property type="protein sequence ID" value="MBB6094395.1"/>
    <property type="molecule type" value="Genomic_DNA"/>
</dbReference>
<dbReference type="Pfam" id="PF03330">
    <property type="entry name" value="DPBB_1"/>
    <property type="match status" value="1"/>
</dbReference>
<dbReference type="SUPFAM" id="SSF110997">
    <property type="entry name" value="Sporulation related repeat"/>
    <property type="match status" value="1"/>
</dbReference>
<dbReference type="GO" id="GO:0008932">
    <property type="term" value="F:lytic endotransglycosylase activity"/>
    <property type="evidence" value="ECO:0007669"/>
    <property type="project" value="UniProtKB-UniRule"/>
</dbReference>
<evidence type="ECO:0000256" key="1">
    <source>
        <dbReference type="ARBA" id="ARBA00022729"/>
    </source>
</evidence>
<dbReference type="InterPro" id="IPR036908">
    <property type="entry name" value="RlpA-like_sf"/>
</dbReference>
<dbReference type="RefSeq" id="WP_184333622.1">
    <property type="nucleotide sequence ID" value="NZ_JACHHZ010000003.1"/>
</dbReference>
<dbReference type="SUPFAM" id="SSF50685">
    <property type="entry name" value="Barwin-like endoglucanases"/>
    <property type="match status" value="1"/>
</dbReference>
<dbReference type="CDD" id="cd22268">
    <property type="entry name" value="DPBB_RlpA-like"/>
    <property type="match status" value="1"/>
</dbReference>
<dbReference type="InterPro" id="IPR034718">
    <property type="entry name" value="RlpA"/>
</dbReference>
<comment type="function">
    <text evidence="4">Lytic transglycosylase with a strong preference for naked glycan strands that lack stem peptides.</text>
</comment>
<evidence type="ECO:0000256" key="6">
    <source>
        <dbReference type="SAM" id="MobiDB-lite"/>
    </source>
</evidence>
<keyword evidence="9" id="KW-0449">Lipoprotein</keyword>
<comment type="similarity">
    <text evidence="4 5">Belongs to the RlpA family.</text>
</comment>
<accession>A0A841HR69</accession>
<dbReference type="Gene3D" id="2.40.40.10">
    <property type="entry name" value="RlpA-like domain"/>
    <property type="match status" value="1"/>
</dbReference>
<dbReference type="PROSITE" id="PS51724">
    <property type="entry name" value="SPOR"/>
    <property type="match status" value="1"/>
</dbReference>